<keyword evidence="5" id="KW-0436">Ligase</keyword>
<dbReference type="GO" id="GO:0005829">
    <property type="term" value="C:cytosol"/>
    <property type="evidence" value="ECO:0007669"/>
    <property type="project" value="TreeGrafter"/>
</dbReference>
<dbReference type="Pfam" id="PF17767">
    <property type="entry name" value="NAPRTase_N"/>
    <property type="match status" value="1"/>
</dbReference>
<dbReference type="UniPathway" id="UPA00253">
    <property type="reaction ID" value="UER00457"/>
</dbReference>
<dbReference type="GO" id="GO:0034355">
    <property type="term" value="P:NAD+ biosynthetic process via the salvage pathway"/>
    <property type="evidence" value="ECO:0007669"/>
    <property type="project" value="TreeGrafter"/>
</dbReference>
<keyword evidence="6" id="KW-0662">Pyridine nucleotide biosynthesis</keyword>
<dbReference type="InterPro" id="IPR036068">
    <property type="entry name" value="Nicotinate_pribotase-like_C"/>
</dbReference>
<keyword evidence="4" id="KW-0597">Phosphoprotein</keyword>
<organism evidence="10">
    <name type="scientific">Trypanosoma vivax (strain Y486)</name>
    <dbReference type="NCBI Taxonomy" id="1055687"/>
    <lineage>
        <taxon>Eukaryota</taxon>
        <taxon>Discoba</taxon>
        <taxon>Euglenozoa</taxon>
        <taxon>Kinetoplastea</taxon>
        <taxon>Metakinetoplastina</taxon>
        <taxon>Trypanosomatida</taxon>
        <taxon>Trypanosomatidae</taxon>
        <taxon>Trypanosoma</taxon>
        <taxon>Duttonella</taxon>
    </lineage>
</organism>
<accession>G0U872</accession>
<dbReference type="GO" id="GO:0004516">
    <property type="term" value="F:nicotinate phosphoribosyltransferase activity"/>
    <property type="evidence" value="ECO:0007669"/>
    <property type="project" value="UniProtKB-EC"/>
</dbReference>
<dbReference type="EC" id="6.3.4.21" evidence="3"/>
<keyword evidence="10" id="KW-0808">Transferase</keyword>
<evidence type="ECO:0000313" key="10">
    <source>
        <dbReference type="EMBL" id="CCC52082.1"/>
    </source>
</evidence>
<comment type="catalytic activity">
    <reaction evidence="7">
        <text>5-phospho-alpha-D-ribose 1-diphosphate + nicotinate + ATP + H2O = nicotinate beta-D-ribonucleotide + ADP + phosphate + diphosphate</text>
        <dbReference type="Rhea" id="RHEA:36163"/>
        <dbReference type="ChEBI" id="CHEBI:15377"/>
        <dbReference type="ChEBI" id="CHEBI:30616"/>
        <dbReference type="ChEBI" id="CHEBI:32544"/>
        <dbReference type="ChEBI" id="CHEBI:33019"/>
        <dbReference type="ChEBI" id="CHEBI:43474"/>
        <dbReference type="ChEBI" id="CHEBI:57502"/>
        <dbReference type="ChEBI" id="CHEBI:58017"/>
        <dbReference type="ChEBI" id="CHEBI:456216"/>
        <dbReference type="EC" id="6.3.4.21"/>
    </reaction>
</comment>
<feature type="domain" description="Nicotinate/nicotinamide phosphoribosyltransferase" evidence="8">
    <location>
        <begin position="176"/>
        <end position="403"/>
    </location>
</feature>
<dbReference type="InterPro" id="IPR041525">
    <property type="entry name" value="N/Namide_PRibTrfase"/>
</dbReference>
<dbReference type="InterPro" id="IPR040727">
    <property type="entry name" value="NAPRTase_N"/>
</dbReference>
<dbReference type="CDD" id="cd01401">
    <property type="entry name" value="PncB_like"/>
    <property type="match status" value="1"/>
</dbReference>
<comment type="similarity">
    <text evidence="2">Belongs to the NAPRTase family.</text>
</comment>
<evidence type="ECO:0000259" key="8">
    <source>
        <dbReference type="Pfam" id="PF04095"/>
    </source>
</evidence>
<evidence type="ECO:0000256" key="7">
    <source>
        <dbReference type="ARBA" id="ARBA00048668"/>
    </source>
</evidence>
<reference evidence="10" key="1">
    <citation type="journal article" date="2012" name="Proc. Natl. Acad. Sci. U.S.A.">
        <title>Antigenic diversity is generated by distinct evolutionary mechanisms in African trypanosome species.</title>
        <authorList>
            <person name="Jackson A.P."/>
            <person name="Berry A."/>
            <person name="Aslett M."/>
            <person name="Allison H.C."/>
            <person name="Burton P."/>
            <person name="Vavrova-Anderson J."/>
            <person name="Brown R."/>
            <person name="Browne H."/>
            <person name="Corton N."/>
            <person name="Hauser H."/>
            <person name="Gamble J."/>
            <person name="Gilderthorp R."/>
            <person name="Marcello L."/>
            <person name="McQuillan J."/>
            <person name="Otto T.D."/>
            <person name="Quail M.A."/>
            <person name="Sanders M.J."/>
            <person name="van Tonder A."/>
            <person name="Ginger M.L."/>
            <person name="Field M.C."/>
            <person name="Barry J.D."/>
            <person name="Hertz-Fowler C."/>
            <person name="Berriman M."/>
        </authorList>
    </citation>
    <scope>NUCLEOTIDE SEQUENCE</scope>
    <source>
        <strain evidence="10">Y486</strain>
    </source>
</reference>
<evidence type="ECO:0000256" key="4">
    <source>
        <dbReference type="ARBA" id="ARBA00022553"/>
    </source>
</evidence>
<comment type="pathway">
    <text evidence="1">Cofactor biosynthesis; NAD(+) biosynthesis; nicotinate D-ribonucleotide from nicotinate: step 1/1.</text>
</comment>
<feature type="domain" description="Nicotinate phosphoribosyltransferase N-terminal" evidence="9">
    <location>
        <begin position="13"/>
        <end position="136"/>
    </location>
</feature>
<evidence type="ECO:0000259" key="9">
    <source>
        <dbReference type="Pfam" id="PF17767"/>
    </source>
</evidence>
<name>G0U872_TRYVY</name>
<evidence type="ECO:0000256" key="1">
    <source>
        <dbReference type="ARBA" id="ARBA00004952"/>
    </source>
</evidence>
<dbReference type="AlphaFoldDB" id="G0U872"/>
<evidence type="ECO:0000256" key="5">
    <source>
        <dbReference type="ARBA" id="ARBA00022598"/>
    </source>
</evidence>
<dbReference type="PANTHER" id="PTHR11098">
    <property type="entry name" value="NICOTINATE PHOSPHORIBOSYLTRANSFERASE"/>
    <property type="match status" value="1"/>
</dbReference>
<dbReference type="PIRSF" id="PIRSF000484">
    <property type="entry name" value="NAPRT"/>
    <property type="match status" value="1"/>
</dbReference>
<evidence type="ECO:0000256" key="6">
    <source>
        <dbReference type="ARBA" id="ARBA00022642"/>
    </source>
</evidence>
<dbReference type="Pfam" id="PF04095">
    <property type="entry name" value="NAPRTase"/>
    <property type="match status" value="1"/>
</dbReference>
<evidence type="ECO:0000256" key="3">
    <source>
        <dbReference type="ARBA" id="ARBA00013236"/>
    </source>
</evidence>
<dbReference type="NCBIfam" id="TIGR01514">
    <property type="entry name" value="NAPRTase"/>
    <property type="match status" value="1"/>
</dbReference>
<dbReference type="OMA" id="IEHCLEY"/>
<protein>
    <recommendedName>
        <fullName evidence="3">nicotinate phosphoribosyltransferase</fullName>
        <ecNumber evidence="3">6.3.4.21</ecNumber>
    </recommendedName>
</protein>
<dbReference type="SUPFAM" id="SSF51690">
    <property type="entry name" value="Nicotinate/Quinolinate PRTase C-terminal domain-like"/>
    <property type="match status" value="1"/>
</dbReference>
<dbReference type="InterPro" id="IPR006406">
    <property type="entry name" value="Nic_PRibTrfase"/>
</dbReference>
<proteinExistence type="inferred from homology"/>
<dbReference type="SUPFAM" id="SSF54675">
    <property type="entry name" value="Nicotinate/Quinolinate PRTase N-terminal domain-like"/>
    <property type="match status" value="1"/>
</dbReference>
<dbReference type="Gene3D" id="3.20.140.10">
    <property type="entry name" value="nicotinate phosphoribosyltransferase"/>
    <property type="match status" value="1"/>
</dbReference>
<keyword evidence="10" id="KW-0328">Glycosyltransferase</keyword>
<sequence>MALNTKPIITSILDTDAYKLHMQQAVLHLYPNYTAVLEFHCRNGWEHLGWAAEAVREQVEYMQLLALTDEEYSYLASKRYFKKDYLDWLKSYRFNPKQVTVCTIPAADGEADLSILIEGPWVETILWEVPLLAVVSEVVHRVRTPEVGAAEAEEHMKATLDAFFKKNSADELRSFFVTDFGTRRRYSAEVQEIVLKTLHSHPMFSSCLLGTSNYMLAMKLQLAPVGTQAHEWFQAHQQIATNLRDFQRLALKQWLVEYPQDLLIALTDCITMDSFIADFDADLANAYGGVRHDSGDPFVWARKVIAHYRALNIDPRTKTLIFSDSLTLEKAAELHRTFSSEAKLAFGIGTNLTCSIPGVTPLNIVIKMKMFNGNPVAKISDAPGKSTHNATDFVRRLCETFGVAIPSNSLSPVQGAIPTGTLNNETQCA</sequence>
<dbReference type="NCBIfam" id="NF003704">
    <property type="entry name" value="PRK05321.1"/>
    <property type="match status" value="1"/>
</dbReference>
<evidence type="ECO:0000256" key="2">
    <source>
        <dbReference type="ARBA" id="ARBA00010897"/>
    </source>
</evidence>
<dbReference type="HAMAP" id="MF_00570">
    <property type="entry name" value="NAPRTase"/>
    <property type="match status" value="1"/>
</dbReference>
<dbReference type="VEuPathDB" id="TriTrypDB:TvY486_1011250"/>
<dbReference type="GO" id="GO:0016757">
    <property type="term" value="F:glycosyltransferase activity"/>
    <property type="evidence" value="ECO:0007669"/>
    <property type="project" value="UniProtKB-KW"/>
</dbReference>
<dbReference type="EMBL" id="HE573026">
    <property type="protein sequence ID" value="CCC52082.1"/>
    <property type="molecule type" value="Genomic_DNA"/>
</dbReference>
<gene>
    <name evidence="10" type="ORF">TVY486_1011250</name>
</gene>
<dbReference type="PANTHER" id="PTHR11098:SF1">
    <property type="entry name" value="NICOTINATE PHOSPHORIBOSYLTRANSFERASE"/>
    <property type="match status" value="1"/>
</dbReference>
<dbReference type="InterPro" id="IPR007229">
    <property type="entry name" value="Nic_PRibTrfase-Fam"/>
</dbReference>